<reference evidence="1 2" key="1">
    <citation type="journal article" date="2019" name="Nat. Ecol. Evol.">
        <title>Megaphylogeny resolves global patterns of mushroom evolution.</title>
        <authorList>
            <person name="Varga T."/>
            <person name="Krizsan K."/>
            <person name="Foldi C."/>
            <person name="Dima B."/>
            <person name="Sanchez-Garcia M."/>
            <person name="Sanchez-Ramirez S."/>
            <person name="Szollosi G.J."/>
            <person name="Szarkandi J.G."/>
            <person name="Papp V."/>
            <person name="Albert L."/>
            <person name="Andreopoulos W."/>
            <person name="Angelini C."/>
            <person name="Antonin V."/>
            <person name="Barry K.W."/>
            <person name="Bougher N.L."/>
            <person name="Buchanan P."/>
            <person name="Buyck B."/>
            <person name="Bense V."/>
            <person name="Catcheside P."/>
            <person name="Chovatia M."/>
            <person name="Cooper J."/>
            <person name="Damon W."/>
            <person name="Desjardin D."/>
            <person name="Finy P."/>
            <person name="Geml J."/>
            <person name="Haridas S."/>
            <person name="Hughes K."/>
            <person name="Justo A."/>
            <person name="Karasinski D."/>
            <person name="Kautmanova I."/>
            <person name="Kiss B."/>
            <person name="Kocsube S."/>
            <person name="Kotiranta H."/>
            <person name="LaButti K.M."/>
            <person name="Lechner B.E."/>
            <person name="Liimatainen K."/>
            <person name="Lipzen A."/>
            <person name="Lukacs Z."/>
            <person name="Mihaltcheva S."/>
            <person name="Morgado L.N."/>
            <person name="Niskanen T."/>
            <person name="Noordeloos M.E."/>
            <person name="Ohm R.A."/>
            <person name="Ortiz-Santana B."/>
            <person name="Ovrebo C."/>
            <person name="Racz N."/>
            <person name="Riley R."/>
            <person name="Savchenko A."/>
            <person name="Shiryaev A."/>
            <person name="Soop K."/>
            <person name="Spirin V."/>
            <person name="Szebenyi C."/>
            <person name="Tomsovsky M."/>
            <person name="Tulloss R.E."/>
            <person name="Uehling J."/>
            <person name="Grigoriev I.V."/>
            <person name="Vagvolgyi C."/>
            <person name="Papp T."/>
            <person name="Martin F.M."/>
            <person name="Miettinen O."/>
            <person name="Hibbett D.S."/>
            <person name="Nagy L.G."/>
        </authorList>
    </citation>
    <scope>NUCLEOTIDE SEQUENCE [LARGE SCALE GENOMIC DNA]</scope>
    <source>
        <strain evidence="1 2">NL-1719</strain>
    </source>
</reference>
<dbReference type="Proteomes" id="UP000308600">
    <property type="component" value="Unassembled WGS sequence"/>
</dbReference>
<evidence type="ECO:0000313" key="2">
    <source>
        <dbReference type="Proteomes" id="UP000308600"/>
    </source>
</evidence>
<name>A0ACD3A1L8_9AGAR</name>
<feature type="non-terminal residue" evidence="1">
    <location>
        <position position="1"/>
    </location>
</feature>
<keyword evidence="2" id="KW-1185">Reference proteome</keyword>
<accession>A0ACD3A1L8</accession>
<organism evidence="1 2">
    <name type="scientific">Pluteus cervinus</name>
    <dbReference type="NCBI Taxonomy" id="181527"/>
    <lineage>
        <taxon>Eukaryota</taxon>
        <taxon>Fungi</taxon>
        <taxon>Dikarya</taxon>
        <taxon>Basidiomycota</taxon>
        <taxon>Agaricomycotina</taxon>
        <taxon>Agaricomycetes</taxon>
        <taxon>Agaricomycetidae</taxon>
        <taxon>Agaricales</taxon>
        <taxon>Pluteineae</taxon>
        <taxon>Pluteaceae</taxon>
        <taxon>Pluteus</taxon>
    </lineage>
</organism>
<dbReference type="EMBL" id="ML208947">
    <property type="protein sequence ID" value="TFK59551.1"/>
    <property type="molecule type" value="Genomic_DNA"/>
</dbReference>
<feature type="non-terminal residue" evidence="1">
    <location>
        <position position="261"/>
    </location>
</feature>
<evidence type="ECO:0000313" key="1">
    <source>
        <dbReference type="EMBL" id="TFK59551.1"/>
    </source>
</evidence>
<protein>
    <submittedName>
        <fullName evidence="1">Uncharacterized protein</fullName>
    </submittedName>
</protein>
<sequence>LQLNAAGIARNREPPRAVERNAVMSKDDGKNIPKPIVITILIEGHPVNALIDSGSIGDFISSNVVEQLHLRRKELNLPIALNLAVQGSKTKVNYEVKANLQYQGIREEREFLVINCRTYDVILGTPFLWQHQVSFSLNPATIIIGNNNALSVPKGKHFLTLESASMAVEQDRVEKVRQELIEYASPLFKKAGETGLPPFRAINHEIPLIDETIRYPWRASRCPEPLLPQWIEKRETYLKTGRWRVTTSTNTVPMMFIRKPG</sequence>
<gene>
    <name evidence="1" type="ORF">BDN72DRAFT_750697</name>
</gene>
<proteinExistence type="predicted"/>